<dbReference type="VEuPathDB" id="CryptoDB:GNI_094960"/>
<proteinExistence type="predicted"/>
<sequence length="422" mass="46367">MTSHAEGIILDCLKAVRPLLLGQRPVAAVNYVAGKPLRATDVLNNYRQQFHSKLLMYAERLRLAKELLVTAMVTLQATEYLQKKVPGEHPLCLVSLLGAHRKLVELQHCCGTLSFFKGKMYVTQSLQPKPEFQPDYVNSVGKEQNRTNNDYAPHLWHRLPGHYQLSILRRQGDRHELRIELRSGRSRYPPASTGGTLTSAVGNTAAGKSCPQWLHETRKTISLDITASKYISWSFEHDSLEDLLLAGGGTCDCCSSADKWHEVEETTGDGLLPYNSAAPDSFERVEIDVAPPPKETSRRARKRSRKPPKLGPAAPPRPPPPLPVAAVEQKIQAIELPALLFEGGGLPHAALPDPAGEDADAGEGARRDGAAPVAIFVISSGKKEDVLRFMYLARLIYAHTCAHAREVGGSVSHESLLRLLTL</sequence>
<accession>A0A023B569</accession>
<feature type="region of interest" description="Disordered" evidence="1">
    <location>
        <begin position="283"/>
        <end position="323"/>
    </location>
</feature>
<comment type="caution">
    <text evidence="2">The sequence shown here is derived from an EMBL/GenBank/DDBJ whole genome shotgun (WGS) entry which is preliminary data.</text>
</comment>
<dbReference type="RefSeq" id="XP_011130975.1">
    <property type="nucleotide sequence ID" value="XM_011132673.1"/>
</dbReference>
<dbReference type="EMBL" id="AFNH02000710">
    <property type="protein sequence ID" value="EZG58342.1"/>
    <property type="molecule type" value="Genomic_DNA"/>
</dbReference>
<gene>
    <name evidence="2" type="ORF">GNI_094960</name>
</gene>
<protein>
    <submittedName>
        <fullName evidence="2">Uncharacterized protein</fullName>
    </submittedName>
</protein>
<evidence type="ECO:0000313" key="2">
    <source>
        <dbReference type="EMBL" id="EZG58342.1"/>
    </source>
</evidence>
<feature type="compositionally biased region" description="Basic residues" evidence="1">
    <location>
        <begin position="299"/>
        <end position="308"/>
    </location>
</feature>
<dbReference type="Proteomes" id="UP000019763">
    <property type="component" value="Unassembled WGS sequence"/>
</dbReference>
<evidence type="ECO:0000256" key="1">
    <source>
        <dbReference type="SAM" id="MobiDB-lite"/>
    </source>
</evidence>
<name>A0A023B569_GRENI</name>
<dbReference type="GeneID" id="22913391"/>
<keyword evidence="3" id="KW-1185">Reference proteome</keyword>
<feature type="compositionally biased region" description="Pro residues" evidence="1">
    <location>
        <begin position="309"/>
        <end position="323"/>
    </location>
</feature>
<organism evidence="2 3">
    <name type="scientific">Gregarina niphandrodes</name>
    <name type="common">Septate eugregarine</name>
    <dbReference type="NCBI Taxonomy" id="110365"/>
    <lineage>
        <taxon>Eukaryota</taxon>
        <taxon>Sar</taxon>
        <taxon>Alveolata</taxon>
        <taxon>Apicomplexa</taxon>
        <taxon>Conoidasida</taxon>
        <taxon>Gregarinasina</taxon>
        <taxon>Eugregarinorida</taxon>
        <taxon>Gregarinidae</taxon>
        <taxon>Gregarina</taxon>
    </lineage>
</organism>
<evidence type="ECO:0000313" key="3">
    <source>
        <dbReference type="Proteomes" id="UP000019763"/>
    </source>
</evidence>
<reference evidence="2" key="1">
    <citation type="submission" date="2013-12" db="EMBL/GenBank/DDBJ databases">
        <authorList>
            <person name="Omoto C.K."/>
            <person name="Sibley D."/>
            <person name="Venepally P."/>
            <person name="Hadjithomas M."/>
            <person name="Karamycheva S."/>
            <person name="Brunk B."/>
            <person name="Roos D."/>
            <person name="Caler E."/>
            <person name="Lorenzi H."/>
        </authorList>
    </citation>
    <scope>NUCLEOTIDE SEQUENCE</scope>
</reference>
<dbReference type="AlphaFoldDB" id="A0A023B569"/>